<dbReference type="SUPFAM" id="SSF52266">
    <property type="entry name" value="SGNH hydrolase"/>
    <property type="match status" value="1"/>
</dbReference>
<dbReference type="InterPro" id="IPR051532">
    <property type="entry name" value="Ester_Hydrolysis_Enzymes"/>
</dbReference>
<proteinExistence type="predicted"/>
<evidence type="ECO:0000313" key="2">
    <source>
        <dbReference type="Proteomes" id="UP001350005"/>
    </source>
</evidence>
<dbReference type="Proteomes" id="UP001350005">
    <property type="component" value="Unassembled WGS sequence"/>
</dbReference>
<dbReference type="EMBL" id="JAZGJU010000039">
    <property type="protein sequence ID" value="MEE6129063.1"/>
    <property type="molecule type" value="Genomic_DNA"/>
</dbReference>
<dbReference type="InterPro" id="IPR036514">
    <property type="entry name" value="SGNH_hydro_sf"/>
</dbReference>
<dbReference type="Gene3D" id="3.40.50.1110">
    <property type="entry name" value="SGNH hydrolase"/>
    <property type="match status" value="1"/>
</dbReference>
<evidence type="ECO:0000313" key="1">
    <source>
        <dbReference type="EMBL" id="MEE6129063.1"/>
    </source>
</evidence>
<protein>
    <recommendedName>
        <fullName evidence="3">SGNH hydrolase-type esterase domain-containing protein</fullName>
    </recommendedName>
</protein>
<comment type="caution">
    <text evidence="1">The sequence shown here is derived from an EMBL/GenBank/DDBJ whole genome shotgun (WGS) entry which is preliminary data.</text>
</comment>
<sequence>MAKISKINLRQLFAKGLKPAQEAFYNFFDSYWHKDDLIDISAVKSLQSTLDQKLDSGAESTLIQAFENALGTAVQAKWSAVDVFEEYNNKVIKKLSAYVGGSGTPPTAHIGEYYKADGGFTTDKDLAANFKENVTIIEPAQTTFATEEMITGKNIANPAKKQSGKYVNWETGTIDPNPAYQSFVKLPVNSDTDYYFPVLFHIAWYDTAGVFISGENVGGANTSLKSPAGAKFVSASFSVNATDIQIEKGTEGSSFVPYTEVQRIVIDKLSVNPSQTSFIKEKMVYGKNRFDKSKTTAGKYVNAFSGNLDANANYEASDFCDVSGLNKITLTSLIHIAFYTTDKTYISGREYGGDTIEVPTNAVWCRTSVFSNGMKETFQIETGENKTAYESFKAPVNGLVIDNLIVEGSMTPNPDSGIKSSIITPSVMYWMSGRQMNVYFDSAIYHPIADHKNNYYTSVFSYRGKFLQDKYRVVPTDDFNFKLKIENSKGQVKEKTTDVLVALVTFGNGITRKILIIGDSTVNAGVTAKAIKDFFDLDVMNVTFLGTRESNGVKHEGRGGWTFNDYATVGRVFFKFNYPSGNVSKNSIYSVNGSEYTISEVNSGYFSAQKTSGTNNPPAAGTLTKVSGSGDATINYTSFELIDGNPFWNYTTSKFDLGKYLTDSGQTMGANDWVFIQLGINDLFGAALPDNALNVQARVSEMKTQLASMISEIQTYNSNIRIGILQTIPPAITQDATGNLLNSGFYCLEYYVKKGLVVWWNELLKTYDTAASRNNKVYLLGTTSIIDRVNNFPTITENLDSYNTTQVKVNNNDVHPDDAGYKQMADIYIGAIKYFQ</sequence>
<accession>A0ABU7R2N8</accession>
<reference evidence="1 2" key="1">
    <citation type="submission" date="2024-01" db="EMBL/GenBank/DDBJ databases">
        <title>Whole genome of Chryseobacterium arthrosphaerae NNCa 2741.</title>
        <authorList>
            <person name="Boriskina E.V."/>
            <person name="Gordinskaya N.A."/>
            <person name="Kropotov V.S."/>
            <person name="Alekseeva A.E."/>
            <person name="Makhova M.A."/>
            <person name="Kryazhev D.V."/>
            <person name="Shkurkina I.S."/>
        </authorList>
    </citation>
    <scope>NUCLEOTIDE SEQUENCE [LARGE SCALE GENOMIC DNA]</scope>
    <source>
        <strain evidence="1 2">NNCa 2741</strain>
    </source>
</reference>
<keyword evidence="2" id="KW-1185">Reference proteome</keyword>
<organism evidence="1 2">
    <name type="scientific">Chryseobacterium arthrosphaerae</name>
    <dbReference type="NCBI Taxonomy" id="651561"/>
    <lineage>
        <taxon>Bacteria</taxon>
        <taxon>Pseudomonadati</taxon>
        <taxon>Bacteroidota</taxon>
        <taxon>Flavobacteriia</taxon>
        <taxon>Flavobacteriales</taxon>
        <taxon>Weeksellaceae</taxon>
        <taxon>Chryseobacterium group</taxon>
        <taxon>Chryseobacterium</taxon>
    </lineage>
</organism>
<name>A0ABU7R2N8_9FLAO</name>
<dbReference type="PANTHER" id="PTHR30383">
    <property type="entry name" value="THIOESTERASE 1/PROTEASE 1/LYSOPHOSPHOLIPASE L1"/>
    <property type="match status" value="1"/>
</dbReference>
<dbReference type="PANTHER" id="PTHR30383:SF5">
    <property type="entry name" value="SGNH HYDROLASE-TYPE ESTERASE DOMAIN-CONTAINING PROTEIN"/>
    <property type="match status" value="1"/>
</dbReference>
<evidence type="ECO:0008006" key="3">
    <source>
        <dbReference type="Google" id="ProtNLM"/>
    </source>
</evidence>
<dbReference type="RefSeq" id="WP_330937391.1">
    <property type="nucleotide sequence ID" value="NZ_JAZGJU010000039.1"/>
</dbReference>
<gene>
    <name evidence="1" type="ORF">V2E39_16810</name>
</gene>